<dbReference type="FunFam" id="2.10.109.10:FF:000008">
    <property type="entry name" value="Signal peptidase I"/>
    <property type="match status" value="1"/>
</dbReference>
<reference evidence="14" key="1">
    <citation type="journal article" date="2017" name="MSphere">
        <title>Novel beta-lactamase blaARL in Staphylococcus arlettae.</title>
        <authorList>
            <person name="Andreis S.N."/>
            <person name="Perreten V."/>
            <person name="Schwendener S."/>
        </authorList>
    </citation>
    <scope>NUCLEOTIDE SEQUENCE</scope>
    <source>
        <strain evidence="14">SAN1670</strain>
    </source>
</reference>
<evidence type="ECO:0000256" key="9">
    <source>
        <dbReference type="ARBA" id="ARBA00022989"/>
    </source>
</evidence>
<dbReference type="PROSITE" id="PS00501">
    <property type="entry name" value="SPASE_I_1"/>
    <property type="match status" value="1"/>
</dbReference>
<accession>A0A1W5QE07</accession>
<dbReference type="PROSITE" id="PS00761">
    <property type="entry name" value="SPASE_I_3"/>
    <property type="match status" value="1"/>
</dbReference>
<dbReference type="SUPFAM" id="SSF51306">
    <property type="entry name" value="LexA/Signal peptidase"/>
    <property type="match status" value="1"/>
</dbReference>
<sequence>MRKNVIEWLIAIVIGISIAWIATTFIFSKYQVNGDSMYPTFKNNDRLLINKFSISMDSFSRGDVIVFHATKDKDYIKRLIGMPGDKVRYKNDRLYINNHYVKEPYLNYNKQHKIGNQLTEDFDTADIEHAKQQQTIPKGKYLVLGDNRAISKDSRSSLGLIEKDDVVGKVAMRYAPLDRLDFGFYADSFDKINKISAIE</sequence>
<evidence type="ECO:0000256" key="1">
    <source>
        <dbReference type="ARBA" id="ARBA00000677"/>
    </source>
</evidence>
<dbReference type="RefSeq" id="WP_107382567.1">
    <property type="nucleotide sequence ID" value="NZ_PZDN01000078.1"/>
</dbReference>
<evidence type="ECO:0000256" key="7">
    <source>
        <dbReference type="ARBA" id="ARBA00022692"/>
    </source>
</evidence>
<keyword evidence="8 12" id="KW-0378">Hydrolase</keyword>
<dbReference type="Gene3D" id="2.10.109.10">
    <property type="entry name" value="Umud Fragment, subunit A"/>
    <property type="match status" value="1"/>
</dbReference>
<keyword evidence="5" id="KW-1003">Cell membrane</keyword>
<dbReference type="GO" id="GO:0005886">
    <property type="term" value="C:plasma membrane"/>
    <property type="evidence" value="ECO:0007669"/>
    <property type="project" value="UniProtKB-SubCell"/>
</dbReference>
<dbReference type="InterPro" id="IPR019533">
    <property type="entry name" value="Peptidase_S26"/>
</dbReference>
<organism evidence="14">
    <name type="scientific">Staphylococcus arlettae</name>
    <dbReference type="NCBI Taxonomy" id="29378"/>
    <lineage>
        <taxon>Bacteria</taxon>
        <taxon>Bacillati</taxon>
        <taxon>Bacillota</taxon>
        <taxon>Bacilli</taxon>
        <taxon>Bacillales</taxon>
        <taxon>Staphylococcaceae</taxon>
        <taxon>Staphylococcus</taxon>
    </lineage>
</organism>
<keyword evidence="10 12" id="KW-0472">Membrane</keyword>
<evidence type="ECO:0000256" key="5">
    <source>
        <dbReference type="ARBA" id="ARBA00022475"/>
    </source>
</evidence>
<feature type="active site" evidence="11">
    <location>
        <position position="77"/>
    </location>
</feature>
<name>A0A1W5QE07_9STAP</name>
<keyword evidence="6 12" id="KW-0645">Protease</keyword>
<comment type="subcellular location">
    <subcellularLocation>
        <location evidence="3">Cell membrane</location>
        <topology evidence="3">Single-pass type II membrane protein</topology>
    </subcellularLocation>
    <subcellularLocation>
        <location evidence="12">Membrane</location>
        <topology evidence="12">Single-pass type II membrane protein</topology>
    </subcellularLocation>
</comment>
<feature type="active site" evidence="11">
    <location>
        <position position="36"/>
    </location>
</feature>
<dbReference type="NCBIfam" id="TIGR02227">
    <property type="entry name" value="sigpep_I_bact"/>
    <property type="match status" value="1"/>
</dbReference>
<dbReference type="CDD" id="cd06530">
    <property type="entry name" value="S26_SPase_I"/>
    <property type="match status" value="1"/>
</dbReference>
<evidence type="ECO:0000256" key="8">
    <source>
        <dbReference type="ARBA" id="ARBA00022801"/>
    </source>
</evidence>
<comment type="catalytic activity">
    <reaction evidence="1 12">
        <text>Cleavage of hydrophobic, N-terminal signal or leader sequences from secreted and periplasmic proteins.</text>
        <dbReference type="EC" id="3.4.21.89"/>
    </reaction>
</comment>
<evidence type="ECO:0000259" key="13">
    <source>
        <dbReference type="Pfam" id="PF10502"/>
    </source>
</evidence>
<evidence type="ECO:0000256" key="11">
    <source>
        <dbReference type="PIRSR" id="PIRSR600223-1"/>
    </source>
</evidence>
<evidence type="ECO:0000256" key="4">
    <source>
        <dbReference type="ARBA" id="ARBA00009370"/>
    </source>
</evidence>
<dbReference type="GO" id="GO:0009003">
    <property type="term" value="F:signal peptidase activity"/>
    <property type="evidence" value="ECO:0007669"/>
    <property type="project" value="UniProtKB-EC"/>
</dbReference>
<dbReference type="InterPro" id="IPR019757">
    <property type="entry name" value="Pept_S26A_signal_pept_1_Lys-AS"/>
</dbReference>
<dbReference type="InterPro" id="IPR000223">
    <property type="entry name" value="Pept_S26A_signal_pept_1"/>
</dbReference>
<dbReference type="InterPro" id="IPR019756">
    <property type="entry name" value="Pept_S26A_signal_pept_1_Ser-AS"/>
</dbReference>
<dbReference type="AlphaFoldDB" id="A0A1W5QE07"/>
<dbReference type="EC" id="3.4.21.89" evidence="12"/>
<dbReference type="PANTHER" id="PTHR43390:SF1">
    <property type="entry name" value="CHLOROPLAST PROCESSING PEPTIDASE"/>
    <property type="match status" value="1"/>
</dbReference>
<proteinExistence type="inferred from homology"/>
<dbReference type="InterPro" id="IPR036286">
    <property type="entry name" value="LexA/Signal_pep-like_sf"/>
</dbReference>
<dbReference type="InterPro" id="IPR019758">
    <property type="entry name" value="Pept_S26A_signal_pept_1_CS"/>
</dbReference>
<dbReference type="PRINTS" id="PR00727">
    <property type="entry name" value="LEADERPTASE"/>
</dbReference>
<protein>
    <recommendedName>
        <fullName evidence="12">Signal peptidase I</fullName>
        <ecNumber evidence="12">3.4.21.89</ecNumber>
    </recommendedName>
</protein>
<evidence type="ECO:0000256" key="6">
    <source>
        <dbReference type="ARBA" id="ARBA00022670"/>
    </source>
</evidence>
<evidence type="ECO:0000256" key="2">
    <source>
        <dbReference type="ARBA" id="ARBA00002312"/>
    </source>
</evidence>
<evidence type="ECO:0000313" key="14">
    <source>
        <dbReference type="EMBL" id="APY23758.1"/>
    </source>
</evidence>
<dbReference type="GO" id="GO:0004252">
    <property type="term" value="F:serine-type endopeptidase activity"/>
    <property type="evidence" value="ECO:0007669"/>
    <property type="project" value="InterPro"/>
</dbReference>
<keyword evidence="7 12" id="KW-0812">Transmembrane</keyword>
<feature type="transmembrane region" description="Helical" evidence="12">
    <location>
        <begin position="6"/>
        <end position="27"/>
    </location>
</feature>
<dbReference type="GO" id="GO:0006465">
    <property type="term" value="P:signal peptide processing"/>
    <property type="evidence" value="ECO:0007669"/>
    <property type="project" value="InterPro"/>
</dbReference>
<dbReference type="EMBL" id="KY363215">
    <property type="protein sequence ID" value="APY23758.1"/>
    <property type="molecule type" value="Genomic_DNA"/>
</dbReference>
<evidence type="ECO:0000256" key="10">
    <source>
        <dbReference type="ARBA" id="ARBA00023136"/>
    </source>
</evidence>
<keyword evidence="9 12" id="KW-1133">Transmembrane helix</keyword>
<dbReference type="Pfam" id="PF10502">
    <property type="entry name" value="Peptidase_S26"/>
    <property type="match status" value="1"/>
</dbReference>
<dbReference type="PANTHER" id="PTHR43390">
    <property type="entry name" value="SIGNAL PEPTIDASE I"/>
    <property type="match status" value="1"/>
</dbReference>
<feature type="domain" description="Peptidase S26" evidence="13">
    <location>
        <begin position="6"/>
        <end position="174"/>
    </location>
</feature>
<evidence type="ECO:0000256" key="3">
    <source>
        <dbReference type="ARBA" id="ARBA00004401"/>
    </source>
</evidence>
<dbReference type="PROSITE" id="PS00760">
    <property type="entry name" value="SPASE_I_2"/>
    <property type="match status" value="1"/>
</dbReference>
<comment type="similarity">
    <text evidence="4 12">Belongs to the peptidase S26 family.</text>
</comment>
<comment type="function">
    <text evidence="2">Essential for cell viability.</text>
</comment>
<evidence type="ECO:0000256" key="12">
    <source>
        <dbReference type="RuleBase" id="RU362042"/>
    </source>
</evidence>